<feature type="transmembrane region" description="Helical" evidence="12">
    <location>
        <begin position="86"/>
        <end position="108"/>
    </location>
</feature>
<keyword evidence="11 12" id="KW-0472">Membrane</keyword>
<dbReference type="PANTHER" id="PTHR39188">
    <property type="entry name" value="MEMBRANE-ASSOCIATED ZINC METALLOPROTEASE M50B"/>
    <property type="match status" value="1"/>
</dbReference>
<dbReference type="Pfam" id="PF02163">
    <property type="entry name" value="Peptidase_M50"/>
    <property type="match status" value="2"/>
</dbReference>
<comment type="caution">
    <text evidence="14">The sequence shown here is derived from an EMBL/GenBank/DDBJ whole genome shotgun (WGS) entry which is preliminary data.</text>
</comment>
<keyword evidence="9 12" id="KW-1133">Transmembrane helix</keyword>
<evidence type="ECO:0000256" key="1">
    <source>
        <dbReference type="ARBA" id="ARBA00001947"/>
    </source>
</evidence>
<evidence type="ECO:0000256" key="9">
    <source>
        <dbReference type="ARBA" id="ARBA00022989"/>
    </source>
</evidence>
<evidence type="ECO:0000256" key="6">
    <source>
        <dbReference type="ARBA" id="ARBA00022723"/>
    </source>
</evidence>
<keyword evidence="5 12" id="KW-0812">Transmembrane</keyword>
<feature type="transmembrane region" description="Helical" evidence="12">
    <location>
        <begin position="166"/>
        <end position="186"/>
    </location>
</feature>
<keyword evidence="10" id="KW-0482">Metalloprotease</keyword>
<dbReference type="GO" id="GO:0016020">
    <property type="term" value="C:membrane"/>
    <property type="evidence" value="ECO:0007669"/>
    <property type="project" value="UniProtKB-SubCell"/>
</dbReference>
<keyword evidence="6" id="KW-0479">Metal-binding</keyword>
<evidence type="ECO:0000256" key="8">
    <source>
        <dbReference type="ARBA" id="ARBA00022833"/>
    </source>
</evidence>
<organism evidence="14 15">
    <name type="scientific">Heliophilum fasciatum</name>
    <dbReference type="NCBI Taxonomy" id="35700"/>
    <lineage>
        <taxon>Bacteria</taxon>
        <taxon>Bacillati</taxon>
        <taxon>Bacillota</taxon>
        <taxon>Clostridia</taxon>
        <taxon>Eubacteriales</taxon>
        <taxon>Heliobacteriaceae</taxon>
        <taxon>Heliophilum</taxon>
    </lineage>
</organism>
<dbReference type="RefSeq" id="WP_131918276.1">
    <property type="nucleotide sequence ID" value="NZ_JAOQNU010000004.1"/>
</dbReference>
<dbReference type="GO" id="GO:0046872">
    <property type="term" value="F:metal ion binding"/>
    <property type="evidence" value="ECO:0007669"/>
    <property type="project" value="UniProtKB-KW"/>
</dbReference>
<dbReference type="PANTHER" id="PTHR39188:SF3">
    <property type="entry name" value="STAGE IV SPORULATION PROTEIN FB"/>
    <property type="match status" value="1"/>
</dbReference>
<evidence type="ECO:0000256" key="5">
    <source>
        <dbReference type="ARBA" id="ARBA00022692"/>
    </source>
</evidence>
<sequence>MKIGRLAGVDLRVNEWLLLFSAFYVWAGVGLAMAVAFLSVAWHEWGHVLAARRAGFVVREVELFPFGGVARLESGMAHAPQDEMRVALAGPAFSFGLVVASAALAMTLNQMDKIPFDNGLAQRLIDEGIPYIQTVNITLALFNLLPVAPLDGGRLLRALLTERLGALRATAITAGWGEGLSIGLAFLGVVGLYYRVTGLDVPLLAALLWLGARKERRSGTIVFWQLLKAKAAQLQGTGPLSGDVVIAKGSTPLSALLGRIAPNRCLLVVVTDSSGSVIGQIAESKILSAVSERPEATLEDLLVPTP</sequence>
<dbReference type="OrthoDB" id="166377at2"/>
<proteinExistence type="inferred from homology"/>
<dbReference type="GO" id="GO:0006508">
    <property type="term" value="P:proteolysis"/>
    <property type="evidence" value="ECO:0007669"/>
    <property type="project" value="UniProtKB-KW"/>
</dbReference>
<dbReference type="CDD" id="cd06161">
    <property type="entry name" value="S2P-M50_SpoIVFB"/>
    <property type="match status" value="1"/>
</dbReference>
<evidence type="ECO:0000259" key="13">
    <source>
        <dbReference type="Pfam" id="PF02163"/>
    </source>
</evidence>
<evidence type="ECO:0000313" key="15">
    <source>
        <dbReference type="Proteomes" id="UP000294813"/>
    </source>
</evidence>
<feature type="domain" description="Peptidase M50" evidence="13">
    <location>
        <begin position="130"/>
        <end position="169"/>
    </location>
</feature>
<dbReference type="AlphaFoldDB" id="A0A4R2SAJ2"/>
<keyword evidence="8" id="KW-0862">Zinc</keyword>
<feature type="transmembrane region" description="Helical" evidence="12">
    <location>
        <begin position="16"/>
        <end position="42"/>
    </location>
</feature>
<comment type="similarity">
    <text evidence="3">Belongs to the peptidase M50B family.</text>
</comment>
<comment type="subcellular location">
    <subcellularLocation>
        <location evidence="2">Membrane</location>
        <topology evidence="2">Multi-pass membrane protein</topology>
    </subcellularLocation>
</comment>
<comment type="cofactor">
    <cofactor evidence="1">
        <name>Zn(2+)</name>
        <dbReference type="ChEBI" id="CHEBI:29105"/>
    </cofactor>
</comment>
<keyword evidence="4" id="KW-0645">Protease</keyword>
<accession>A0A4R2SAJ2</accession>
<evidence type="ECO:0000256" key="7">
    <source>
        <dbReference type="ARBA" id="ARBA00022801"/>
    </source>
</evidence>
<evidence type="ECO:0000256" key="10">
    <source>
        <dbReference type="ARBA" id="ARBA00023049"/>
    </source>
</evidence>
<feature type="transmembrane region" description="Helical" evidence="12">
    <location>
        <begin position="128"/>
        <end position="145"/>
    </location>
</feature>
<evidence type="ECO:0000256" key="12">
    <source>
        <dbReference type="SAM" id="Phobius"/>
    </source>
</evidence>
<evidence type="ECO:0000256" key="2">
    <source>
        <dbReference type="ARBA" id="ARBA00004141"/>
    </source>
</evidence>
<dbReference type="GO" id="GO:0008237">
    <property type="term" value="F:metallopeptidase activity"/>
    <property type="evidence" value="ECO:0007669"/>
    <property type="project" value="UniProtKB-KW"/>
</dbReference>
<feature type="domain" description="Peptidase M50" evidence="13">
    <location>
        <begin position="35"/>
        <end position="109"/>
    </location>
</feature>
<dbReference type="InterPro" id="IPR008915">
    <property type="entry name" value="Peptidase_M50"/>
</dbReference>
<protein>
    <submittedName>
        <fullName evidence="14">Stage IV sporulation protein FB</fullName>
    </submittedName>
</protein>
<dbReference type="Proteomes" id="UP000294813">
    <property type="component" value="Unassembled WGS sequence"/>
</dbReference>
<keyword evidence="15" id="KW-1185">Reference proteome</keyword>
<evidence type="ECO:0000256" key="4">
    <source>
        <dbReference type="ARBA" id="ARBA00022670"/>
    </source>
</evidence>
<dbReference type="EMBL" id="SLXT01000004">
    <property type="protein sequence ID" value="TCP68235.1"/>
    <property type="molecule type" value="Genomic_DNA"/>
</dbReference>
<name>A0A4R2SAJ2_9FIRM</name>
<keyword evidence="7" id="KW-0378">Hydrolase</keyword>
<reference evidence="14 15" key="1">
    <citation type="submission" date="2019-03" db="EMBL/GenBank/DDBJ databases">
        <title>Genomic Encyclopedia of Type Strains, Phase IV (KMG-IV): sequencing the most valuable type-strain genomes for metagenomic binning, comparative biology and taxonomic classification.</title>
        <authorList>
            <person name="Goeker M."/>
        </authorList>
    </citation>
    <scope>NUCLEOTIDE SEQUENCE [LARGE SCALE GENOMIC DNA]</scope>
    <source>
        <strain evidence="14 15">DSM 11170</strain>
    </source>
</reference>
<evidence type="ECO:0000256" key="3">
    <source>
        <dbReference type="ARBA" id="ARBA00007931"/>
    </source>
</evidence>
<gene>
    <name evidence="14" type="ORF">EDD73_104138</name>
</gene>
<evidence type="ECO:0000313" key="14">
    <source>
        <dbReference type="EMBL" id="TCP68235.1"/>
    </source>
</evidence>
<evidence type="ECO:0000256" key="11">
    <source>
        <dbReference type="ARBA" id="ARBA00023136"/>
    </source>
</evidence>